<name>A0A8J3PSF1_9ACTN</name>
<keyword evidence="2" id="KW-1185">Reference proteome</keyword>
<protein>
    <recommendedName>
        <fullName evidence="3">DUF742 domain-containing protein</fullName>
    </recommendedName>
</protein>
<dbReference type="Pfam" id="PF05331">
    <property type="entry name" value="DUF742"/>
    <property type="match status" value="1"/>
</dbReference>
<reference evidence="1 2" key="1">
    <citation type="submission" date="2021-01" db="EMBL/GenBank/DDBJ databases">
        <title>Whole genome shotgun sequence of Planotetraspora kaengkrachanensis NBRC 104272.</title>
        <authorList>
            <person name="Komaki H."/>
            <person name="Tamura T."/>
        </authorList>
    </citation>
    <scope>NUCLEOTIDE SEQUENCE [LARGE SCALE GENOMIC DNA]</scope>
    <source>
        <strain evidence="1 2">NBRC 104272</strain>
    </source>
</reference>
<sequence>MTGPRWMDEEAGPVVRPFALTGGRARSSADSLDLISMVRSTGTPPPGDTSIGPEQRRILEIARSGASVADIASDVDLPLGVVRVLIGDLHDQGLIVVRPPVKVAPQPSERILKEVINGLRAL</sequence>
<dbReference type="PANTHER" id="PTHR36221:SF1">
    <property type="entry name" value="DUF742 DOMAIN-CONTAINING PROTEIN"/>
    <property type="match status" value="1"/>
</dbReference>
<dbReference type="AlphaFoldDB" id="A0A8J3PSF1"/>
<dbReference type="InterPro" id="IPR007995">
    <property type="entry name" value="DUF742"/>
</dbReference>
<evidence type="ECO:0000313" key="2">
    <source>
        <dbReference type="Proteomes" id="UP000630097"/>
    </source>
</evidence>
<comment type="caution">
    <text evidence="1">The sequence shown here is derived from an EMBL/GenBank/DDBJ whole genome shotgun (WGS) entry which is preliminary data.</text>
</comment>
<gene>
    <name evidence="1" type="ORF">Pka01_39480</name>
</gene>
<evidence type="ECO:0000313" key="1">
    <source>
        <dbReference type="EMBL" id="GIG80821.1"/>
    </source>
</evidence>
<dbReference type="Proteomes" id="UP000630097">
    <property type="component" value="Unassembled WGS sequence"/>
</dbReference>
<organism evidence="1 2">
    <name type="scientific">Planotetraspora kaengkrachanensis</name>
    <dbReference type="NCBI Taxonomy" id="575193"/>
    <lineage>
        <taxon>Bacteria</taxon>
        <taxon>Bacillati</taxon>
        <taxon>Actinomycetota</taxon>
        <taxon>Actinomycetes</taxon>
        <taxon>Streptosporangiales</taxon>
        <taxon>Streptosporangiaceae</taxon>
        <taxon>Planotetraspora</taxon>
    </lineage>
</organism>
<dbReference type="RefSeq" id="WP_203884222.1">
    <property type="nucleotide sequence ID" value="NZ_BAABHH010000033.1"/>
</dbReference>
<evidence type="ECO:0008006" key="3">
    <source>
        <dbReference type="Google" id="ProtNLM"/>
    </source>
</evidence>
<proteinExistence type="predicted"/>
<accession>A0A8J3PSF1</accession>
<dbReference type="PANTHER" id="PTHR36221">
    <property type="entry name" value="DUF742 DOMAIN-CONTAINING PROTEIN"/>
    <property type="match status" value="1"/>
</dbReference>
<dbReference type="EMBL" id="BONV01000017">
    <property type="protein sequence ID" value="GIG80821.1"/>
    <property type="molecule type" value="Genomic_DNA"/>
</dbReference>